<comment type="similarity">
    <text evidence="12">Belongs to the cytochrome P450 family.</text>
</comment>
<comment type="subcellular location">
    <subcellularLocation>
        <location evidence="2">Membrane</location>
    </subcellularLocation>
</comment>
<gene>
    <name evidence="13" type="ORF">Tsubulata_017056</name>
</gene>
<reference evidence="13" key="2">
    <citation type="journal article" date="2023" name="Plants (Basel)">
        <title>Annotation of the Turnera subulata (Passifloraceae) Draft Genome Reveals the S-Locus Evolved after the Divergence of Turneroideae from Passifloroideae in a Stepwise Manner.</title>
        <authorList>
            <person name="Henning P.M."/>
            <person name="Roalson E.H."/>
            <person name="Mir W."/>
            <person name="McCubbin A.G."/>
            <person name="Shore J.S."/>
        </authorList>
    </citation>
    <scope>NUCLEOTIDE SEQUENCE</scope>
    <source>
        <strain evidence="13">F60SS</strain>
    </source>
</reference>
<dbReference type="GO" id="GO:0020037">
    <property type="term" value="F:heme binding"/>
    <property type="evidence" value="ECO:0007669"/>
    <property type="project" value="InterPro"/>
</dbReference>
<evidence type="ECO:0000313" key="13">
    <source>
        <dbReference type="EMBL" id="KAJ4821910.1"/>
    </source>
</evidence>
<dbReference type="InterPro" id="IPR036396">
    <property type="entry name" value="Cyt_P450_sf"/>
</dbReference>
<keyword evidence="9 12" id="KW-0503">Monooxygenase</keyword>
<dbReference type="GO" id="GO:0016705">
    <property type="term" value="F:oxidoreductase activity, acting on paired donors, with incorporation or reduction of molecular oxygen"/>
    <property type="evidence" value="ECO:0007669"/>
    <property type="project" value="InterPro"/>
</dbReference>
<dbReference type="PRINTS" id="PR00385">
    <property type="entry name" value="P450"/>
</dbReference>
<dbReference type="PRINTS" id="PR00463">
    <property type="entry name" value="EP450I"/>
</dbReference>
<dbReference type="GO" id="GO:0004497">
    <property type="term" value="F:monooxygenase activity"/>
    <property type="evidence" value="ECO:0007669"/>
    <property type="project" value="UniProtKB-KW"/>
</dbReference>
<keyword evidence="14" id="KW-1185">Reference proteome</keyword>
<dbReference type="GO" id="GO:0016020">
    <property type="term" value="C:membrane"/>
    <property type="evidence" value="ECO:0007669"/>
    <property type="project" value="UniProtKB-SubCell"/>
</dbReference>
<keyword evidence="5 11" id="KW-0479">Metal-binding</keyword>
<proteinExistence type="inferred from homology"/>
<protein>
    <recommendedName>
        <fullName evidence="15">Cytochrome P450</fullName>
    </recommendedName>
</protein>
<keyword evidence="6" id="KW-1133">Transmembrane helix</keyword>
<dbReference type="InterPro" id="IPR017972">
    <property type="entry name" value="Cyt_P450_CS"/>
</dbReference>
<evidence type="ECO:0000256" key="10">
    <source>
        <dbReference type="ARBA" id="ARBA00023136"/>
    </source>
</evidence>
<dbReference type="GO" id="GO:0005506">
    <property type="term" value="F:iron ion binding"/>
    <property type="evidence" value="ECO:0007669"/>
    <property type="project" value="InterPro"/>
</dbReference>
<feature type="binding site" description="axial binding residue" evidence="11">
    <location>
        <position position="373"/>
    </location>
    <ligand>
        <name>heme</name>
        <dbReference type="ChEBI" id="CHEBI:30413"/>
    </ligand>
    <ligandPart>
        <name>Fe</name>
        <dbReference type="ChEBI" id="CHEBI:18248"/>
    </ligandPart>
</feature>
<evidence type="ECO:0008006" key="15">
    <source>
        <dbReference type="Google" id="ProtNLM"/>
    </source>
</evidence>
<comment type="cofactor">
    <cofactor evidence="1 11">
        <name>heme</name>
        <dbReference type="ChEBI" id="CHEBI:30413"/>
    </cofactor>
</comment>
<dbReference type="Pfam" id="PF00067">
    <property type="entry name" value="p450"/>
    <property type="match status" value="2"/>
</dbReference>
<evidence type="ECO:0000256" key="7">
    <source>
        <dbReference type="ARBA" id="ARBA00023002"/>
    </source>
</evidence>
<dbReference type="EMBL" id="JAKUCV010007814">
    <property type="protein sequence ID" value="KAJ4821910.1"/>
    <property type="molecule type" value="Genomic_DNA"/>
</dbReference>
<dbReference type="OrthoDB" id="851960at2759"/>
<dbReference type="Gene3D" id="1.10.630.10">
    <property type="entry name" value="Cytochrome P450"/>
    <property type="match status" value="2"/>
</dbReference>
<comment type="caution">
    <text evidence="13">The sequence shown here is derived from an EMBL/GenBank/DDBJ whole genome shotgun (WGS) entry which is preliminary data.</text>
</comment>
<evidence type="ECO:0000256" key="12">
    <source>
        <dbReference type="RuleBase" id="RU000461"/>
    </source>
</evidence>
<keyword evidence="10" id="KW-0472">Membrane</keyword>
<dbReference type="SUPFAM" id="SSF48264">
    <property type="entry name" value="Cytochrome P450"/>
    <property type="match status" value="1"/>
</dbReference>
<dbReference type="Proteomes" id="UP001141552">
    <property type="component" value="Unassembled WGS sequence"/>
</dbReference>
<evidence type="ECO:0000256" key="2">
    <source>
        <dbReference type="ARBA" id="ARBA00004370"/>
    </source>
</evidence>
<organism evidence="13 14">
    <name type="scientific">Turnera subulata</name>
    <dbReference type="NCBI Taxonomy" id="218843"/>
    <lineage>
        <taxon>Eukaryota</taxon>
        <taxon>Viridiplantae</taxon>
        <taxon>Streptophyta</taxon>
        <taxon>Embryophyta</taxon>
        <taxon>Tracheophyta</taxon>
        <taxon>Spermatophyta</taxon>
        <taxon>Magnoliopsida</taxon>
        <taxon>eudicotyledons</taxon>
        <taxon>Gunneridae</taxon>
        <taxon>Pentapetalae</taxon>
        <taxon>rosids</taxon>
        <taxon>fabids</taxon>
        <taxon>Malpighiales</taxon>
        <taxon>Passifloraceae</taxon>
        <taxon>Turnera</taxon>
    </lineage>
</organism>
<evidence type="ECO:0000256" key="3">
    <source>
        <dbReference type="ARBA" id="ARBA00022617"/>
    </source>
</evidence>
<evidence type="ECO:0000256" key="4">
    <source>
        <dbReference type="ARBA" id="ARBA00022692"/>
    </source>
</evidence>
<reference evidence="13" key="1">
    <citation type="submission" date="2022-02" db="EMBL/GenBank/DDBJ databases">
        <authorList>
            <person name="Henning P.M."/>
            <person name="McCubbin A.G."/>
            <person name="Shore J.S."/>
        </authorList>
    </citation>
    <scope>NUCLEOTIDE SEQUENCE</scope>
    <source>
        <strain evidence="13">F60SS</strain>
        <tissue evidence="13">Leaves</tissue>
    </source>
</reference>
<evidence type="ECO:0000256" key="5">
    <source>
        <dbReference type="ARBA" id="ARBA00022723"/>
    </source>
</evidence>
<evidence type="ECO:0000256" key="11">
    <source>
        <dbReference type="PIRSR" id="PIRSR602401-1"/>
    </source>
</evidence>
<keyword evidence="8 11" id="KW-0408">Iron</keyword>
<evidence type="ECO:0000256" key="1">
    <source>
        <dbReference type="ARBA" id="ARBA00001971"/>
    </source>
</evidence>
<name>A0A9Q0IZ95_9ROSI</name>
<evidence type="ECO:0000256" key="6">
    <source>
        <dbReference type="ARBA" id="ARBA00022989"/>
    </source>
</evidence>
<dbReference type="PANTHER" id="PTHR47947">
    <property type="entry name" value="CYTOCHROME P450 82C3-RELATED"/>
    <property type="match status" value="1"/>
</dbReference>
<sequence>MEIASNILTKASNKKMAPKVRGGLPLIAHIHMLGSKPTHRVLSHMADKYGPVFTINLGVYPTLVVNNWEMAKECLTTNDKAFANRLQTLAAEIFTYDGAIFGFGQYGNLWGQLRKFLSNHRVDAMRDVIDDEIRASMKELYKLWYNNNDSDKGVKVEMRGWFADLSMNVLLRTIVGKTIGYGPTGDENGWKKGLKEFIEFCGMFVLSDMLPFLRFLDLGGHEKAMRKGLMLAASDTAAVTLVWALAAIINNPRVLKKIQLELDSVVGKERLVQESDFNDLVYLKAVVKEVQRLYPAAPLAVPHESLEDCTLGGYHVPKGTRLLINVWKIHRDPRVWPNPDEFLPERFLITDKDMDVRGPNFKYIPFGGGRRMCPGIYFALQELQMTLATFIQGLEFDRPSGEPIDMSEGIGLTYVKAMPFDVLIKPRLPSHLYA</sequence>
<dbReference type="AlphaFoldDB" id="A0A9Q0IZ95"/>
<keyword evidence="3 11" id="KW-0349">Heme</keyword>
<keyword evidence="7 12" id="KW-0560">Oxidoreductase</keyword>
<evidence type="ECO:0000313" key="14">
    <source>
        <dbReference type="Proteomes" id="UP001141552"/>
    </source>
</evidence>
<dbReference type="InterPro" id="IPR002401">
    <property type="entry name" value="Cyt_P450_E_grp-I"/>
</dbReference>
<evidence type="ECO:0000256" key="9">
    <source>
        <dbReference type="ARBA" id="ARBA00023033"/>
    </source>
</evidence>
<dbReference type="PANTHER" id="PTHR47947:SF26">
    <property type="entry name" value="CYTOCHROME P450"/>
    <property type="match status" value="1"/>
</dbReference>
<dbReference type="InterPro" id="IPR050651">
    <property type="entry name" value="Plant_Cytochrome_P450_Monoox"/>
</dbReference>
<dbReference type="PROSITE" id="PS00086">
    <property type="entry name" value="CYTOCHROME_P450"/>
    <property type="match status" value="1"/>
</dbReference>
<dbReference type="InterPro" id="IPR001128">
    <property type="entry name" value="Cyt_P450"/>
</dbReference>
<keyword evidence="4" id="KW-0812">Transmembrane</keyword>
<accession>A0A9Q0IZ95</accession>
<evidence type="ECO:0000256" key="8">
    <source>
        <dbReference type="ARBA" id="ARBA00023004"/>
    </source>
</evidence>